<feature type="transmembrane region" description="Helical" evidence="4">
    <location>
        <begin position="286"/>
        <end position="305"/>
    </location>
</feature>
<feature type="transmembrane region" description="Helical" evidence="4">
    <location>
        <begin position="92"/>
        <end position="116"/>
    </location>
</feature>
<accession>A0A7C9JFM6</accession>
<dbReference type="EMBL" id="QWKH01000141">
    <property type="protein sequence ID" value="NBI35514.1"/>
    <property type="molecule type" value="Genomic_DNA"/>
</dbReference>
<feature type="transmembrane region" description="Helical" evidence="4">
    <location>
        <begin position="64"/>
        <end position="86"/>
    </location>
</feature>
<dbReference type="SUPFAM" id="SSF46894">
    <property type="entry name" value="C-terminal effector domain of the bipartite response regulators"/>
    <property type="match status" value="1"/>
</dbReference>
<dbReference type="PROSITE" id="PS50043">
    <property type="entry name" value="HTH_LUXR_2"/>
    <property type="match status" value="1"/>
</dbReference>
<dbReference type="InterPro" id="IPR016032">
    <property type="entry name" value="Sig_transdc_resp-reg_C-effctor"/>
</dbReference>
<name>A0A7C9JFM6_9BACT</name>
<dbReference type="PANTHER" id="PTHR44688">
    <property type="entry name" value="DNA-BINDING TRANSCRIPTIONAL ACTIVATOR DEVR_DOSR"/>
    <property type="match status" value="1"/>
</dbReference>
<feature type="domain" description="HTH luxR-type" evidence="5">
    <location>
        <begin position="457"/>
        <end position="522"/>
    </location>
</feature>
<dbReference type="GO" id="GO:0006355">
    <property type="term" value="P:regulation of DNA-templated transcription"/>
    <property type="evidence" value="ECO:0007669"/>
    <property type="project" value="InterPro"/>
</dbReference>
<feature type="transmembrane region" description="Helical" evidence="4">
    <location>
        <begin position="411"/>
        <end position="430"/>
    </location>
</feature>
<keyword evidence="3" id="KW-0804">Transcription</keyword>
<dbReference type="Gene3D" id="1.10.10.10">
    <property type="entry name" value="Winged helix-like DNA-binding domain superfamily/Winged helix DNA-binding domain"/>
    <property type="match status" value="1"/>
</dbReference>
<evidence type="ECO:0000256" key="3">
    <source>
        <dbReference type="ARBA" id="ARBA00023163"/>
    </source>
</evidence>
<organism evidence="6">
    <name type="scientific">Muribaculaceae bacterium Z82</name>
    <dbReference type="NCBI Taxonomy" id="2304548"/>
    <lineage>
        <taxon>Bacteria</taxon>
        <taxon>Pseudomonadati</taxon>
        <taxon>Bacteroidota</taxon>
        <taxon>Bacteroidia</taxon>
        <taxon>Bacteroidales</taxon>
        <taxon>Muribaculaceae</taxon>
    </lineage>
</organism>
<evidence type="ECO:0000259" key="5">
    <source>
        <dbReference type="PROSITE" id="PS50043"/>
    </source>
</evidence>
<gene>
    <name evidence="6" type="ORF">D1639_10845</name>
</gene>
<dbReference type="InterPro" id="IPR036388">
    <property type="entry name" value="WH-like_DNA-bd_sf"/>
</dbReference>
<keyword evidence="4" id="KW-0472">Membrane</keyword>
<dbReference type="PROSITE" id="PS00622">
    <property type="entry name" value="HTH_LUXR_1"/>
    <property type="match status" value="1"/>
</dbReference>
<evidence type="ECO:0000313" key="6">
    <source>
        <dbReference type="EMBL" id="NBI35514.1"/>
    </source>
</evidence>
<feature type="transmembrane region" description="Helical" evidence="4">
    <location>
        <begin position="349"/>
        <end position="370"/>
    </location>
</feature>
<dbReference type="CDD" id="cd06170">
    <property type="entry name" value="LuxR_C_like"/>
    <property type="match status" value="1"/>
</dbReference>
<dbReference type="SUPFAM" id="SSF103473">
    <property type="entry name" value="MFS general substrate transporter"/>
    <property type="match status" value="1"/>
</dbReference>
<dbReference type="PANTHER" id="PTHR44688:SF16">
    <property type="entry name" value="DNA-BINDING TRANSCRIPTIONAL ACTIVATOR DEVR_DOSR"/>
    <property type="match status" value="1"/>
</dbReference>
<feature type="transmembrane region" description="Helical" evidence="4">
    <location>
        <begin position="210"/>
        <end position="228"/>
    </location>
</feature>
<feature type="transmembrane region" description="Helical" evidence="4">
    <location>
        <begin position="377"/>
        <end position="399"/>
    </location>
</feature>
<dbReference type="InterPro" id="IPR000792">
    <property type="entry name" value="Tscrpt_reg_LuxR_C"/>
</dbReference>
<dbReference type="GO" id="GO:0003677">
    <property type="term" value="F:DNA binding"/>
    <property type="evidence" value="ECO:0007669"/>
    <property type="project" value="UniProtKB-KW"/>
</dbReference>
<evidence type="ECO:0000256" key="1">
    <source>
        <dbReference type="ARBA" id="ARBA00023015"/>
    </source>
</evidence>
<keyword evidence="4" id="KW-0812">Transmembrane</keyword>
<keyword evidence="1" id="KW-0805">Transcription regulation</keyword>
<feature type="transmembrane region" description="Helical" evidence="4">
    <location>
        <begin position="260"/>
        <end position="280"/>
    </location>
</feature>
<keyword evidence="4" id="KW-1133">Transmembrane helix</keyword>
<dbReference type="AlphaFoldDB" id="A0A7C9JFM6"/>
<evidence type="ECO:0000256" key="2">
    <source>
        <dbReference type="ARBA" id="ARBA00023125"/>
    </source>
</evidence>
<protein>
    <submittedName>
        <fullName evidence="6">LuxR family transcriptional regulator</fullName>
    </submittedName>
</protein>
<dbReference type="InterPro" id="IPR036259">
    <property type="entry name" value="MFS_trans_sf"/>
</dbReference>
<evidence type="ECO:0000256" key="4">
    <source>
        <dbReference type="SAM" id="Phobius"/>
    </source>
</evidence>
<dbReference type="Pfam" id="PF00196">
    <property type="entry name" value="GerE"/>
    <property type="match status" value="1"/>
</dbReference>
<feature type="transmembrane region" description="Helical" evidence="4">
    <location>
        <begin position="152"/>
        <end position="173"/>
    </location>
</feature>
<sequence>MFYFANGIGLGSIADAARSDQCYAYRSPRQRIGGNRGRTRSVSPMAHKENEASKKRLWKGAWPFGLAALLATSLLYVPCFAFVATLGQTAHFAVALSFIGCAAMVVAGIAAIAVHGRKRQLGGPRTRMAGSISYVAGSLCFAAAAVSEAPHIALVAAAGVLQGIGGFSLYLGWGLAYRQLGLRSTFFYIAVSLGIAVLAGFAFAQLAAPVGLGLFVVLSFAASIVPLVRRTEFGAPPKLTEDQDGTPALKIDDVRRIARAIHAPTYGLVILAFTDAIMGIDSLTLLNLPVEAAGFCVAVAIFLFLITQRFDRPVLPFVYRVMLPAMVLLMFGARMLSDEGALAPEAFDVLFFALYGSVTILALSHLVAILRAGELPAVLTVAFVYASYGLAALAGMALWELVKAWDGDARVFMLVTWIAYFAYLALSPAVQHWRRLVKDQQSDQAPLPRNLPVDWRLFAETHGLSQREQEIMEYLGRGHSSTFISQTLVISDNTVRTHTRHIYRKVGVTSRDELLKAVSDFQNGRGNDAE</sequence>
<dbReference type="SMART" id="SM00421">
    <property type="entry name" value="HTH_LUXR"/>
    <property type="match status" value="1"/>
</dbReference>
<proteinExistence type="predicted"/>
<feature type="transmembrane region" description="Helical" evidence="4">
    <location>
        <begin position="185"/>
        <end position="204"/>
    </location>
</feature>
<feature type="transmembrane region" description="Helical" evidence="4">
    <location>
        <begin position="317"/>
        <end position="337"/>
    </location>
</feature>
<dbReference type="PRINTS" id="PR00038">
    <property type="entry name" value="HTHLUXR"/>
</dbReference>
<feature type="transmembrane region" description="Helical" evidence="4">
    <location>
        <begin position="128"/>
        <end position="146"/>
    </location>
</feature>
<keyword evidence="2" id="KW-0238">DNA-binding</keyword>
<comment type="caution">
    <text evidence="6">The sequence shown here is derived from an EMBL/GenBank/DDBJ whole genome shotgun (WGS) entry which is preliminary data.</text>
</comment>
<reference evidence="6" key="1">
    <citation type="submission" date="2018-08" db="EMBL/GenBank/DDBJ databases">
        <title>Murine metabolic-syndrome-specific gut microbial biobank.</title>
        <authorList>
            <person name="Liu C."/>
        </authorList>
    </citation>
    <scope>NUCLEOTIDE SEQUENCE [LARGE SCALE GENOMIC DNA]</scope>
    <source>
        <strain evidence="6">Z82</strain>
    </source>
</reference>